<evidence type="ECO:0000313" key="1">
    <source>
        <dbReference type="EMBL" id="MDQ8194039.1"/>
    </source>
</evidence>
<sequence>MYTQLQPYKEMPEKTARIYSLIAGEVIRMERGYLILRELMTPSETRQKLLAKSGRNAFRDIKNAYRDLFPTNLFKLVDKAKDGEDYNMTLKGLIRAIQDETSKDISELSAMILDVNVALRPLSIHRMKRTGHFSLNFANDIENGNGPPLSLGDFRCALDAIELFLDAVRALFVEGSLSWEVTPVHFINTLMSKLAKAEEYDQLVQSGEISQPNWQKHLEENRSEI</sequence>
<name>A0ABU1AH17_9BACT</name>
<keyword evidence="2" id="KW-1185">Reference proteome</keyword>
<gene>
    <name evidence="1" type="ORF">QEH59_06365</name>
</gene>
<proteinExistence type="predicted"/>
<dbReference type="Proteomes" id="UP001243717">
    <property type="component" value="Unassembled WGS sequence"/>
</dbReference>
<accession>A0ABU1AH17</accession>
<dbReference type="EMBL" id="JARXIC010000008">
    <property type="protein sequence ID" value="MDQ8194039.1"/>
    <property type="molecule type" value="Genomic_DNA"/>
</dbReference>
<comment type="caution">
    <text evidence="1">The sequence shown here is derived from an EMBL/GenBank/DDBJ whole genome shotgun (WGS) entry which is preliminary data.</text>
</comment>
<evidence type="ECO:0008006" key="3">
    <source>
        <dbReference type="Google" id="ProtNLM"/>
    </source>
</evidence>
<protein>
    <recommendedName>
        <fullName evidence="3">HEPN AbiU2-like domain-containing protein</fullName>
    </recommendedName>
</protein>
<evidence type="ECO:0000313" key="2">
    <source>
        <dbReference type="Proteomes" id="UP001243717"/>
    </source>
</evidence>
<organism evidence="1 2">
    <name type="scientific">Thalassobacterium sedimentorum</name>
    <dbReference type="NCBI Taxonomy" id="3041258"/>
    <lineage>
        <taxon>Bacteria</taxon>
        <taxon>Pseudomonadati</taxon>
        <taxon>Verrucomicrobiota</taxon>
        <taxon>Opitutia</taxon>
        <taxon>Puniceicoccales</taxon>
        <taxon>Coraliomargaritaceae</taxon>
        <taxon>Thalassobacterium</taxon>
    </lineage>
</organism>
<reference evidence="1 2" key="1">
    <citation type="submission" date="2023-04" db="EMBL/GenBank/DDBJ databases">
        <title>A novel bacteria isolated from coastal sediment.</title>
        <authorList>
            <person name="Liu X.-J."/>
            <person name="Du Z.-J."/>
        </authorList>
    </citation>
    <scope>NUCLEOTIDE SEQUENCE [LARGE SCALE GENOMIC DNA]</scope>
    <source>
        <strain evidence="1 2">SDUM461004</strain>
    </source>
</reference>